<dbReference type="InterPro" id="IPR027417">
    <property type="entry name" value="P-loop_NTPase"/>
</dbReference>
<evidence type="ECO:0000313" key="14">
    <source>
        <dbReference type="EnsemblMetazoa" id="PPAI002034-PA"/>
    </source>
</evidence>
<evidence type="ECO:0000256" key="6">
    <source>
        <dbReference type="ARBA" id="ARBA00022737"/>
    </source>
</evidence>
<protein>
    <recommendedName>
        <fullName evidence="3">ABC-type xenobiotic transporter</fullName>
        <ecNumber evidence="3">7.6.2.2</ecNumber>
    </recommendedName>
</protein>
<keyword evidence="5" id="KW-0812">Transmembrane</keyword>
<dbReference type="PANTHER" id="PTHR43394:SF27">
    <property type="entry name" value="ATP-DEPENDENT TRANSLOCASE ABCB1-LIKE"/>
    <property type="match status" value="1"/>
</dbReference>
<dbReference type="GO" id="GO:0005524">
    <property type="term" value="F:ATP binding"/>
    <property type="evidence" value="ECO:0007669"/>
    <property type="project" value="UniProtKB-KW"/>
</dbReference>
<dbReference type="EnsemblMetazoa" id="PPAI002034-RA">
    <property type="protein sequence ID" value="PPAI002034-PA"/>
    <property type="gene ID" value="PPAI002034"/>
</dbReference>
<keyword evidence="15" id="KW-1185">Reference proteome</keyword>
<dbReference type="CDD" id="cd03249">
    <property type="entry name" value="ABC_MTABC3_MDL1_MDL2"/>
    <property type="match status" value="2"/>
</dbReference>
<keyword evidence="12" id="KW-0325">Glycoprotein</keyword>
<name>A0A1B0D3W1_PHLPP</name>
<evidence type="ECO:0000256" key="13">
    <source>
        <dbReference type="ARBA" id="ARBA00034018"/>
    </source>
</evidence>
<evidence type="ECO:0000256" key="9">
    <source>
        <dbReference type="ARBA" id="ARBA00022967"/>
    </source>
</evidence>
<dbReference type="InterPro" id="IPR003439">
    <property type="entry name" value="ABC_transporter-like_ATP-bd"/>
</dbReference>
<dbReference type="FunFam" id="3.40.50.300:FF:000479">
    <property type="entry name" value="Multidrug resistance protein 1A"/>
    <property type="match status" value="1"/>
</dbReference>
<evidence type="ECO:0000256" key="8">
    <source>
        <dbReference type="ARBA" id="ARBA00022840"/>
    </source>
</evidence>
<dbReference type="FunFam" id="3.40.50.300:FF:001370">
    <property type="entry name" value="p-GlycoProtein related"/>
    <property type="match status" value="1"/>
</dbReference>
<dbReference type="Gene3D" id="3.40.50.300">
    <property type="entry name" value="P-loop containing nucleotide triphosphate hydrolases"/>
    <property type="match status" value="2"/>
</dbReference>
<dbReference type="SUPFAM" id="SSF90123">
    <property type="entry name" value="ABC transporter transmembrane region"/>
    <property type="match status" value="4"/>
</dbReference>
<proteinExistence type="inferred from homology"/>
<dbReference type="Pfam" id="PF00005">
    <property type="entry name" value="ABC_tran"/>
    <property type="match status" value="2"/>
</dbReference>
<keyword evidence="4" id="KW-0813">Transport</keyword>
<dbReference type="GO" id="GO:0008559">
    <property type="term" value="F:ABC-type xenobiotic transporter activity"/>
    <property type="evidence" value="ECO:0007669"/>
    <property type="project" value="UniProtKB-EC"/>
</dbReference>
<dbReference type="GO" id="GO:0017085">
    <property type="term" value="P:response to insecticide"/>
    <property type="evidence" value="ECO:0007669"/>
    <property type="project" value="UniProtKB-ARBA"/>
</dbReference>
<dbReference type="GO" id="GO:0005743">
    <property type="term" value="C:mitochondrial inner membrane"/>
    <property type="evidence" value="ECO:0007669"/>
    <property type="project" value="TreeGrafter"/>
</dbReference>
<reference evidence="14" key="1">
    <citation type="submission" date="2022-08" db="UniProtKB">
        <authorList>
            <consortium name="EnsemblMetazoa"/>
        </authorList>
    </citation>
    <scope>IDENTIFICATION</scope>
    <source>
        <strain evidence="14">Israel</strain>
    </source>
</reference>
<evidence type="ECO:0000256" key="1">
    <source>
        <dbReference type="ARBA" id="ARBA00004141"/>
    </source>
</evidence>
<evidence type="ECO:0000256" key="11">
    <source>
        <dbReference type="ARBA" id="ARBA00023136"/>
    </source>
</evidence>
<keyword evidence="11" id="KW-0472">Membrane</keyword>
<dbReference type="Pfam" id="PF00664">
    <property type="entry name" value="ABC_membrane"/>
    <property type="match status" value="3"/>
</dbReference>
<dbReference type="VEuPathDB" id="VectorBase:PPAPM1_007480"/>
<evidence type="ECO:0000256" key="2">
    <source>
        <dbReference type="ARBA" id="ARBA00007577"/>
    </source>
</evidence>
<dbReference type="SMART" id="SM00382">
    <property type="entry name" value="AAA"/>
    <property type="match status" value="2"/>
</dbReference>
<dbReference type="SUPFAM" id="SSF52540">
    <property type="entry name" value="P-loop containing nucleoside triphosphate hydrolases"/>
    <property type="match status" value="2"/>
</dbReference>
<dbReference type="PROSITE" id="PS50929">
    <property type="entry name" value="ABC_TM1F"/>
    <property type="match status" value="4"/>
</dbReference>
<dbReference type="PROSITE" id="PS50893">
    <property type="entry name" value="ABC_TRANSPORTER_2"/>
    <property type="match status" value="2"/>
</dbReference>
<dbReference type="AlphaFoldDB" id="A0A1B0D3W1"/>
<sequence length="1230" mass="135393">MPVIQSPKDINDNKRQEYESTVTYAAVEFSYPTRSEVPVLQGLDLKVLSGKTVALVGPSGCGKSTCVQLLQRFYDPDNGRIFLNSDEISSEIGIPDLRGKIGIVSQEPVLFDKTIAENIAYGDNSRDVSMAEVMEAAKTANIHSFISSLPLGYDTNLGTKGTQLSGGQKQRIAIARALVRNPKILLLDEATSALDAESEQIVQQALELAKSGRTCLIIAHRLSTIQNADIICVIRGGKVAEQGTHEELLARGGFYSLLYNTQPISVSVAMVYSWKLALVCMCFVPLVLGSVIFEAKFMTTSFMAEKKAIEEATKIATEALLNIRTVASLRQEGSMVSRYSKEIQKVEKSVKRKLMFRGSVFSVGQSAPMFAYAIALYYGGVLVANEGLAYQNLINLWLLSLVLLLHSWQLTICIIVSLVLGWKLSLVILACLPVLIVCNFFVLKFQSALTTKELDAYSNAGAVAEEVLSSIRTVVAFGGEEKEAERYAKRLKPAQKAGRRKGAFSGLGEGLLRMFSYSINSLAFWYGITLILDDRSKEVKEYNPAILMIVFFGILVGSENMAKAGPFLEAFATARASAYSVFKIIDRESAIDPMSGNGKIINTGMKGDVEFKGVSFHYPSRPDVPTLRNLNIGVSSGQTIALVGHSGCGKSTILQLLQRFYDPNEGKICVDGYDIRLLNTSWLRSNIAVVGQEPVLFATSVKENIRCGKPEATQKEIENAAKSSGVHDFIISLPDGYDTQVGELGAQMSGGQKQRIAIARALIQNPKILLLDEATSALDSQTEKLVQDTLERASKGRTTIIVTHRLSSIRKADRIVLMDRGVVLEDGTHFDLMKLQGKYYNLVRADSLQNAQVDNVAVEKEADEKKKKRDSKGRDLLKFDNHVHFEENALKAITNGDQDEKINSFRIFVRILKLTRSEWCYLFLGAISAGLIGMSYTAFAILLGDIYGALSIENADEVQAETNILCVAFLIVGIITATSCFLQNFMFNTTGVNLTTRLRSRAFKSIMRQEMAWFDQDINSVGALTARLSGDAANVRSAVGPPIGGINGMITLATTTSHLDLQNLGQLVSVSQTVVRNEDTPTMGVETNGNRVSYFRLFRFATKWELLLIFLATILAAISAATMPMIIVIFGEFSTILIERKFSVGNSSETFLLWVFGGGKVLNNASWEESRVEIINDSESYLIWLSIMAAVQFVASVLFVDIFNYTALRQITRIRVKFFQAMVRQEMAIF</sequence>
<evidence type="ECO:0000313" key="15">
    <source>
        <dbReference type="Proteomes" id="UP000092462"/>
    </source>
</evidence>
<comment type="subcellular location">
    <subcellularLocation>
        <location evidence="1">Membrane</location>
        <topology evidence="1">Multi-pass membrane protein</topology>
    </subcellularLocation>
</comment>
<dbReference type="InterPro" id="IPR003593">
    <property type="entry name" value="AAA+_ATPase"/>
</dbReference>
<evidence type="ECO:0000256" key="10">
    <source>
        <dbReference type="ARBA" id="ARBA00022989"/>
    </source>
</evidence>
<dbReference type="InterPro" id="IPR011527">
    <property type="entry name" value="ABC1_TM_dom"/>
</dbReference>
<dbReference type="InterPro" id="IPR036640">
    <property type="entry name" value="ABC1_TM_sf"/>
</dbReference>
<keyword evidence="9" id="KW-1278">Translocase</keyword>
<dbReference type="EC" id="7.6.2.2" evidence="3"/>
<dbReference type="VEuPathDB" id="VectorBase:PPAPM1_007067"/>
<evidence type="ECO:0000256" key="7">
    <source>
        <dbReference type="ARBA" id="ARBA00022741"/>
    </source>
</evidence>
<dbReference type="Proteomes" id="UP000092462">
    <property type="component" value="Unassembled WGS sequence"/>
</dbReference>
<evidence type="ECO:0000256" key="4">
    <source>
        <dbReference type="ARBA" id="ARBA00022448"/>
    </source>
</evidence>
<dbReference type="InterPro" id="IPR039421">
    <property type="entry name" value="Type_1_exporter"/>
</dbReference>
<keyword evidence="8" id="KW-0067">ATP-binding</keyword>
<evidence type="ECO:0000256" key="3">
    <source>
        <dbReference type="ARBA" id="ARBA00012191"/>
    </source>
</evidence>
<keyword evidence="6" id="KW-0677">Repeat</keyword>
<dbReference type="GO" id="GO:0090374">
    <property type="term" value="P:oligopeptide export from mitochondrion"/>
    <property type="evidence" value="ECO:0007669"/>
    <property type="project" value="TreeGrafter"/>
</dbReference>
<evidence type="ECO:0000256" key="5">
    <source>
        <dbReference type="ARBA" id="ARBA00022692"/>
    </source>
</evidence>
<accession>A0A1B0D3W1</accession>
<dbReference type="VEuPathDB" id="VectorBase:PPAI002034"/>
<organism evidence="14 15">
    <name type="scientific">Phlebotomus papatasi</name>
    <name type="common">Sandfly</name>
    <dbReference type="NCBI Taxonomy" id="29031"/>
    <lineage>
        <taxon>Eukaryota</taxon>
        <taxon>Metazoa</taxon>
        <taxon>Ecdysozoa</taxon>
        <taxon>Arthropoda</taxon>
        <taxon>Hexapoda</taxon>
        <taxon>Insecta</taxon>
        <taxon>Pterygota</taxon>
        <taxon>Neoptera</taxon>
        <taxon>Endopterygota</taxon>
        <taxon>Diptera</taxon>
        <taxon>Nematocera</taxon>
        <taxon>Psychodoidea</taxon>
        <taxon>Psychodidae</taxon>
        <taxon>Phlebotomus</taxon>
        <taxon>Phlebotomus</taxon>
    </lineage>
</organism>
<dbReference type="Gene3D" id="1.20.1560.10">
    <property type="entry name" value="ABC transporter type 1, transmembrane domain"/>
    <property type="match status" value="4"/>
</dbReference>
<dbReference type="GO" id="GO:0015421">
    <property type="term" value="F:ABC-type oligopeptide transporter activity"/>
    <property type="evidence" value="ECO:0007669"/>
    <property type="project" value="TreeGrafter"/>
</dbReference>
<comment type="similarity">
    <text evidence="2">Belongs to the ABC transporter superfamily. ABCB family. Multidrug resistance exporter (TC 3.A.1.201) subfamily.</text>
</comment>
<dbReference type="PANTHER" id="PTHR43394">
    <property type="entry name" value="ATP-DEPENDENT PERMEASE MDL1, MITOCHONDRIAL"/>
    <property type="match status" value="1"/>
</dbReference>
<keyword evidence="10" id="KW-1133">Transmembrane helix</keyword>
<keyword evidence="7" id="KW-0547">Nucleotide-binding</keyword>
<dbReference type="CDD" id="cd18577">
    <property type="entry name" value="ABC_6TM_Pgp_ABCB1_D1_like"/>
    <property type="match status" value="1"/>
</dbReference>
<dbReference type="GO" id="GO:0016887">
    <property type="term" value="F:ATP hydrolysis activity"/>
    <property type="evidence" value="ECO:0007669"/>
    <property type="project" value="InterPro"/>
</dbReference>
<dbReference type="PROSITE" id="PS00211">
    <property type="entry name" value="ABC_TRANSPORTER_1"/>
    <property type="match status" value="2"/>
</dbReference>
<dbReference type="InterPro" id="IPR017871">
    <property type="entry name" value="ABC_transporter-like_CS"/>
</dbReference>
<dbReference type="GO" id="GO:0097254">
    <property type="term" value="P:renal tubular secretion"/>
    <property type="evidence" value="ECO:0007669"/>
    <property type="project" value="UniProtKB-ARBA"/>
</dbReference>
<dbReference type="EMBL" id="AJVK01023750">
    <property type="status" value="NOT_ANNOTATED_CDS"/>
    <property type="molecule type" value="Genomic_DNA"/>
</dbReference>
<evidence type="ECO:0000256" key="12">
    <source>
        <dbReference type="ARBA" id="ARBA00023180"/>
    </source>
</evidence>
<comment type="catalytic activity">
    <reaction evidence="13">
        <text>ATP + H2O + xenobioticSide 1 = ADP + phosphate + xenobioticSide 2.</text>
        <dbReference type="EC" id="7.6.2.2"/>
    </reaction>
</comment>